<feature type="compositionally biased region" description="Polar residues" evidence="1">
    <location>
        <begin position="264"/>
        <end position="273"/>
    </location>
</feature>
<feature type="compositionally biased region" description="Basic and acidic residues" evidence="1">
    <location>
        <begin position="637"/>
        <end position="672"/>
    </location>
</feature>
<feature type="compositionally biased region" description="Acidic residues" evidence="1">
    <location>
        <begin position="623"/>
        <end position="636"/>
    </location>
</feature>
<feature type="compositionally biased region" description="Polar residues" evidence="1">
    <location>
        <begin position="153"/>
        <end position="169"/>
    </location>
</feature>
<feature type="compositionally biased region" description="Polar residues" evidence="1">
    <location>
        <begin position="299"/>
        <end position="311"/>
    </location>
</feature>
<feature type="region of interest" description="Disordered" evidence="1">
    <location>
        <begin position="153"/>
        <end position="172"/>
    </location>
</feature>
<accession>A0A0W0G498</accession>
<feature type="compositionally biased region" description="Acidic residues" evidence="1">
    <location>
        <begin position="532"/>
        <end position="541"/>
    </location>
</feature>
<dbReference type="InterPro" id="IPR018822">
    <property type="entry name" value="UPF0646"/>
</dbReference>
<feature type="compositionally biased region" description="Basic and acidic residues" evidence="1">
    <location>
        <begin position="38"/>
        <end position="51"/>
    </location>
</feature>
<dbReference type="eggNOG" id="ENOG502SAQ9">
    <property type="taxonomic scope" value="Eukaryota"/>
</dbReference>
<feature type="compositionally biased region" description="Basic and acidic residues" evidence="1">
    <location>
        <begin position="488"/>
        <end position="500"/>
    </location>
</feature>
<evidence type="ECO:0000313" key="3">
    <source>
        <dbReference type="Proteomes" id="UP000054988"/>
    </source>
</evidence>
<evidence type="ECO:0000313" key="2">
    <source>
        <dbReference type="EMBL" id="KTB43362.1"/>
    </source>
</evidence>
<dbReference type="Proteomes" id="UP000054988">
    <property type="component" value="Unassembled WGS sequence"/>
</dbReference>
<evidence type="ECO:0000256" key="1">
    <source>
        <dbReference type="SAM" id="MobiDB-lite"/>
    </source>
</evidence>
<feature type="region of interest" description="Disordered" evidence="1">
    <location>
        <begin position="205"/>
        <end position="224"/>
    </location>
</feature>
<feature type="compositionally biased region" description="Acidic residues" evidence="1">
    <location>
        <begin position="689"/>
        <end position="710"/>
    </location>
</feature>
<dbReference type="EMBL" id="LATX01001182">
    <property type="protein sequence ID" value="KTB43362.1"/>
    <property type="molecule type" value="Genomic_DNA"/>
</dbReference>
<organism evidence="2 3">
    <name type="scientific">Moniliophthora roreri</name>
    <name type="common">Frosty pod rot fungus</name>
    <name type="synonym">Monilia roreri</name>
    <dbReference type="NCBI Taxonomy" id="221103"/>
    <lineage>
        <taxon>Eukaryota</taxon>
        <taxon>Fungi</taxon>
        <taxon>Dikarya</taxon>
        <taxon>Basidiomycota</taxon>
        <taxon>Agaricomycotina</taxon>
        <taxon>Agaricomycetes</taxon>
        <taxon>Agaricomycetidae</taxon>
        <taxon>Agaricales</taxon>
        <taxon>Marasmiineae</taxon>
        <taxon>Marasmiaceae</taxon>
        <taxon>Moniliophthora</taxon>
    </lineage>
</organism>
<feature type="compositionally biased region" description="Basic and acidic residues" evidence="1">
    <location>
        <begin position="210"/>
        <end position="224"/>
    </location>
</feature>
<feature type="region of interest" description="Disordered" evidence="1">
    <location>
        <begin position="261"/>
        <end position="320"/>
    </location>
</feature>
<feature type="region of interest" description="Disordered" evidence="1">
    <location>
        <begin position="16"/>
        <end position="51"/>
    </location>
</feature>
<feature type="region of interest" description="Disordered" evidence="1">
    <location>
        <begin position="481"/>
        <end position="769"/>
    </location>
</feature>
<dbReference type="AlphaFoldDB" id="A0A0W0G498"/>
<sequence length="769" mass="83897">MATVMEAYDAPMLDYQNDGDVQMHPSHEPWFQDEAPMDDDHPEDKSQSHADYEDVEIEMENYIEDVQNPEYEMTDEGADYPVVDADEDVIVTDEQVNTAPNSSITPAADTGLSTSFVPTESSVHGETGLEPGSFVAGSDTVDTTASVLSSAVPTNEATHVETTQPSTSAEPHPIQAPAIERSLSTHSRSSTDADELAVVEATVHFGASPEHAEATRVDEGRGEPVEVSQNILDGAGDTAKAHDNDRDDAQPLDHTENTVEVAEAQSSQTSLATETEELLHRDGEPEPEDGVPVQAIESDPTSVGQAETASQAPEAASADDPYEISEGVFIEPPPGVLLSLLNVDHPDVCIFNQPNHPETSAAAATSQVYIVLLEDRPTLYYEPLSVLFDALRQNEFIANLYDLSQAELVLNAYDLQLTISEDNIFARETSLHDLQMLHDGSDIAGPLRLRLQSAIPRFIVRYRLLQDQILRLNMADEQYEGYGQSEDPQARQDFDEEKSATHQFQIPEAVNSEELTYTEGAQQEEETHPGPDEDPESDLQQENEIHGDDQIPGGTAEEAGTSAENANTEPTTDDHKPLDATEYATSEAEKPDDGTIHASAESLPVPQEQEADPSTDNHRSSYDEVDDNAAEYEDLDDHTPEHASHGGEELEDGSLDHSSPEDAEVADSHSLADTEGYAVVNEPEQNSQDGEEAIEYPDDWDDTFEEDDGFGEPTDGVDGHEKTSDMIPRMLSSSSKSSKRSFDDVDPEDTHEEQQASDGSPGSKRTRVQ</sequence>
<gene>
    <name evidence="2" type="ORF">WG66_4058</name>
</gene>
<dbReference type="Pfam" id="PF10336">
    <property type="entry name" value="DUF2420"/>
    <property type="match status" value="1"/>
</dbReference>
<reference evidence="2 3" key="1">
    <citation type="submission" date="2015-12" db="EMBL/GenBank/DDBJ databases">
        <title>Draft genome sequence of Moniliophthora roreri, the causal agent of frosty pod rot of cacao.</title>
        <authorList>
            <person name="Aime M.C."/>
            <person name="Diaz-Valderrama J.R."/>
            <person name="Kijpornyongpan T."/>
            <person name="Phillips-Mora W."/>
        </authorList>
    </citation>
    <scope>NUCLEOTIDE SEQUENCE [LARGE SCALE GENOMIC DNA]</scope>
    <source>
        <strain evidence="2 3">MCA 2952</strain>
    </source>
</reference>
<name>A0A0W0G498_MONRR</name>
<proteinExistence type="predicted"/>
<protein>
    <submittedName>
        <fullName evidence="2">Uncharacterized protein</fullName>
    </submittedName>
</protein>
<comment type="caution">
    <text evidence="2">The sequence shown here is derived from an EMBL/GenBank/DDBJ whole genome shotgun (WGS) entry which is preliminary data.</text>
</comment>